<protein>
    <submittedName>
        <fullName evidence="8">Putative solute carrier family 35 member G1</fullName>
    </submittedName>
</protein>
<dbReference type="AlphaFoldDB" id="A0A2G8LP57"/>
<dbReference type="EMBL" id="MRZV01000020">
    <property type="protein sequence ID" value="PIK62048.1"/>
    <property type="molecule type" value="Genomic_DNA"/>
</dbReference>
<evidence type="ECO:0000313" key="8">
    <source>
        <dbReference type="EMBL" id="PIK62048.1"/>
    </source>
</evidence>
<evidence type="ECO:0000256" key="2">
    <source>
        <dbReference type="ARBA" id="ARBA00022692"/>
    </source>
</evidence>
<dbReference type="OrthoDB" id="306876at2759"/>
<feature type="transmembrane region" description="Helical" evidence="6">
    <location>
        <begin position="279"/>
        <end position="297"/>
    </location>
</feature>
<feature type="region of interest" description="Disordered" evidence="5">
    <location>
        <begin position="1"/>
        <end position="49"/>
    </location>
</feature>
<keyword evidence="3 6" id="KW-1133">Transmembrane helix</keyword>
<feature type="domain" description="EamA" evidence="7">
    <location>
        <begin position="63"/>
        <end position="196"/>
    </location>
</feature>
<comment type="subcellular location">
    <subcellularLocation>
        <location evidence="1">Membrane</location>
        <topology evidence="1">Multi-pass membrane protein</topology>
    </subcellularLocation>
</comment>
<keyword evidence="2 6" id="KW-0812">Transmembrane</keyword>
<evidence type="ECO:0000256" key="3">
    <source>
        <dbReference type="ARBA" id="ARBA00022989"/>
    </source>
</evidence>
<reference evidence="8 9" key="1">
    <citation type="journal article" date="2017" name="PLoS Biol.">
        <title>The sea cucumber genome provides insights into morphological evolution and visceral regeneration.</title>
        <authorList>
            <person name="Zhang X."/>
            <person name="Sun L."/>
            <person name="Yuan J."/>
            <person name="Sun Y."/>
            <person name="Gao Y."/>
            <person name="Zhang L."/>
            <person name="Li S."/>
            <person name="Dai H."/>
            <person name="Hamel J.F."/>
            <person name="Liu C."/>
            <person name="Yu Y."/>
            <person name="Liu S."/>
            <person name="Lin W."/>
            <person name="Guo K."/>
            <person name="Jin S."/>
            <person name="Xu P."/>
            <person name="Storey K.B."/>
            <person name="Huan P."/>
            <person name="Zhang T."/>
            <person name="Zhou Y."/>
            <person name="Zhang J."/>
            <person name="Lin C."/>
            <person name="Li X."/>
            <person name="Xing L."/>
            <person name="Huo D."/>
            <person name="Sun M."/>
            <person name="Wang L."/>
            <person name="Mercier A."/>
            <person name="Li F."/>
            <person name="Yang H."/>
            <person name="Xiang J."/>
        </authorList>
    </citation>
    <scope>NUCLEOTIDE SEQUENCE [LARGE SCALE GENOMIC DNA]</scope>
    <source>
        <strain evidence="8">Shaxun</strain>
        <tissue evidence="8">Muscle</tissue>
    </source>
</reference>
<dbReference type="PANTHER" id="PTHR22911">
    <property type="entry name" value="ACYL-MALONYL CONDENSING ENZYME-RELATED"/>
    <property type="match status" value="1"/>
</dbReference>
<dbReference type="SUPFAM" id="SSF103481">
    <property type="entry name" value="Multidrug resistance efflux transporter EmrE"/>
    <property type="match status" value="2"/>
</dbReference>
<accession>A0A2G8LP57</accession>
<name>A0A2G8LP57_STIJA</name>
<feature type="transmembrane region" description="Helical" evidence="6">
    <location>
        <begin position="214"/>
        <end position="236"/>
    </location>
</feature>
<dbReference type="GO" id="GO:0016020">
    <property type="term" value="C:membrane"/>
    <property type="evidence" value="ECO:0007669"/>
    <property type="project" value="UniProtKB-SubCell"/>
</dbReference>
<sequence>MSADNQHESIMLGPSTSFCHKTREEVKEEEDDKVGEEPNESLSEEKVEQTPLRTLGQRIYDHRGIIIASFSTFLFAFQTNLVRFIENDIHMMEVSFYRFLCQLIMVTPFMLYKKIPLQPESRKVFFLHITRGIFGTLASNAFFYSILYIPIGDAAAIVMGQLVFVGIFARLFIKEAFGILDAFLVLVSIAGVVLISQPPFLFGGKDETNSNREFLGAMLALFASVSFAAGNVVTSYLGKMKVDPSAILLYYALVGTVGTGLFNSVVGRWSTPPYGNTRWFIISIGVIHCLAQYFLTYSFSIENTVLVSIMMTNESIYSYILEFALFGVKPELTSLLGGGVLLTASVLASLKKIWISRRGAQNDPSSSDLHDSLDYTNLEQNNHVS</sequence>
<dbReference type="InterPro" id="IPR037185">
    <property type="entry name" value="EmrE-like"/>
</dbReference>
<feature type="transmembrane region" description="Helical" evidence="6">
    <location>
        <begin position="124"/>
        <end position="148"/>
    </location>
</feature>
<feature type="transmembrane region" description="Helical" evidence="6">
    <location>
        <begin position="248"/>
        <end position="267"/>
    </location>
</feature>
<feature type="transmembrane region" description="Helical" evidence="6">
    <location>
        <begin position="94"/>
        <end position="112"/>
    </location>
</feature>
<comment type="caution">
    <text evidence="8">The sequence shown here is derived from an EMBL/GenBank/DDBJ whole genome shotgun (WGS) entry which is preliminary data.</text>
</comment>
<dbReference type="PANTHER" id="PTHR22911:SF6">
    <property type="entry name" value="SOLUTE CARRIER FAMILY 35 MEMBER G1"/>
    <property type="match status" value="1"/>
</dbReference>
<evidence type="ECO:0000256" key="4">
    <source>
        <dbReference type="ARBA" id="ARBA00023136"/>
    </source>
</evidence>
<dbReference type="Proteomes" id="UP000230750">
    <property type="component" value="Unassembled WGS sequence"/>
</dbReference>
<feature type="transmembrane region" description="Helical" evidence="6">
    <location>
        <begin position="154"/>
        <end position="173"/>
    </location>
</feature>
<feature type="transmembrane region" description="Helical" evidence="6">
    <location>
        <begin position="64"/>
        <end position="82"/>
    </location>
</feature>
<evidence type="ECO:0000259" key="7">
    <source>
        <dbReference type="Pfam" id="PF00892"/>
    </source>
</evidence>
<dbReference type="Pfam" id="PF00892">
    <property type="entry name" value="EamA"/>
    <property type="match status" value="2"/>
</dbReference>
<evidence type="ECO:0000256" key="1">
    <source>
        <dbReference type="ARBA" id="ARBA00004141"/>
    </source>
</evidence>
<evidence type="ECO:0000256" key="6">
    <source>
        <dbReference type="SAM" id="Phobius"/>
    </source>
</evidence>
<evidence type="ECO:0000313" key="9">
    <source>
        <dbReference type="Proteomes" id="UP000230750"/>
    </source>
</evidence>
<evidence type="ECO:0000256" key="5">
    <source>
        <dbReference type="SAM" id="MobiDB-lite"/>
    </source>
</evidence>
<gene>
    <name evidence="8" type="ORF">BSL78_01059</name>
</gene>
<feature type="compositionally biased region" description="Acidic residues" evidence="5">
    <location>
        <begin position="27"/>
        <end position="39"/>
    </location>
</feature>
<organism evidence="8 9">
    <name type="scientific">Stichopus japonicus</name>
    <name type="common">Sea cucumber</name>
    <dbReference type="NCBI Taxonomy" id="307972"/>
    <lineage>
        <taxon>Eukaryota</taxon>
        <taxon>Metazoa</taxon>
        <taxon>Echinodermata</taxon>
        <taxon>Eleutherozoa</taxon>
        <taxon>Echinozoa</taxon>
        <taxon>Holothuroidea</taxon>
        <taxon>Aspidochirotacea</taxon>
        <taxon>Aspidochirotida</taxon>
        <taxon>Stichopodidae</taxon>
        <taxon>Apostichopus</taxon>
    </lineage>
</organism>
<proteinExistence type="predicted"/>
<dbReference type="InterPro" id="IPR000620">
    <property type="entry name" value="EamA_dom"/>
</dbReference>
<keyword evidence="9" id="KW-1185">Reference proteome</keyword>
<keyword evidence="4 6" id="KW-0472">Membrane</keyword>
<feature type="domain" description="EamA" evidence="7">
    <location>
        <begin position="215"/>
        <end position="349"/>
    </location>
</feature>
<feature type="transmembrane region" description="Helical" evidence="6">
    <location>
        <begin position="180"/>
        <end position="202"/>
    </location>
</feature>